<dbReference type="PIRSF" id="PIRSF000349">
    <property type="entry name" value="SODismutase"/>
    <property type="match status" value="1"/>
</dbReference>
<gene>
    <name evidence="6" type="ORF">QOZ93_001264</name>
</gene>
<evidence type="ECO:0000256" key="2">
    <source>
        <dbReference type="ARBA" id="ARBA00012682"/>
    </source>
</evidence>
<organism evidence="6 7">
    <name type="scientific">Hathewaya limosa</name>
    <name type="common">Clostridium limosum</name>
    <dbReference type="NCBI Taxonomy" id="1536"/>
    <lineage>
        <taxon>Bacteria</taxon>
        <taxon>Bacillati</taxon>
        <taxon>Bacillota</taxon>
        <taxon>Clostridia</taxon>
        <taxon>Eubacteriales</taxon>
        <taxon>Clostridiaceae</taxon>
        <taxon>Hathewaya</taxon>
    </lineage>
</organism>
<dbReference type="EC" id="1.15.1.1" evidence="2"/>
<comment type="similarity">
    <text evidence="1">Belongs to the iron/manganese superoxide dismutase family.</text>
</comment>
<dbReference type="InterPro" id="IPR036314">
    <property type="entry name" value="SOD_C_sf"/>
</dbReference>
<evidence type="ECO:0000256" key="4">
    <source>
        <dbReference type="ARBA" id="ARBA00023002"/>
    </source>
</evidence>
<accession>A0ABU0JR02</accession>
<dbReference type="PANTHER" id="PTHR11404:SF6">
    <property type="entry name" value="SUPEROXIDE DISMUTASE [MN], MITOCHONDRIAL"/>
    <property type="match status" value="1"/>
</dbReference>
<dbReference type="InterPro" id="IPR019832">
    <property type="entry name" value="Mn/Fe_SOD_C"/>
</dbReference>
<dbReference type="Pfam" id="PF02777">
    <property type="entry name" value="Sod_Fe_C"/>
    <property type="match status" value="1"/>
</dbReference>
<reference evidence="6 7" key="1">
    <citation type="submission" date="2023-07" db="EMBL/GenBank/DDBJ databases">
        <title>Genomic Encyclopedia of Type Strains, Phase IV (KMG-IV): sequencing the most valuable type-strain genomes for metagenomic binning, comparative biology and taxonomic classification.</title>
        <authorList>
            <person name="Goeker M."/>
        </authorList>
    </citation>
    <scope>NUCLEOTIDE SEQUENCE [LARGE SCALE GENOMIC DNA]</scope>
    <source>
        <strain evidence="6 7">DSM 1400</strain>
    </source>
</reference>
<dbReference type="SUPFAM" id="SSF54719">
    <property type="entry name" value="Fe,Mn superoxide dismutase (SOD), C-terminal domain"/>
    <property type="match status" value="1"/>
</dbReference>
<evidence type="ECO:0000313" key="7">
    <source>
        <dbReference type="Proteomes" id="UP001224418"/>
    </source>
</evidence>
<dbReference type="GO" id="GO:0004784">
    <property type="term" value="F:superoxide dismutase activity"/>
    <property type="evidence" value="ECO:0007669"/>
    <property type="project" value="UniProtKB-EC"/>
</dbReference>
<evidence type="ECO:0000259" key="5">
    <source>
        <dbReference type="Pfam" id="PF02777"/>
    </source>
</evidence>
<comment type="caution">
    <text evidence="6">The sequence shown here is derived from an EMBL/GenBank/DDBJ whole genome shotgun (WGS) entry which is preliminary data.</text>
</comment>
<dbReference type="Proteomes" id="UP001224418">
    <property type="component" value="Unassembled WGS sequence"/>
</dbReference>
<feature type="domain" description="Manganese/iron superoxide dismutase C-terminal" evidence="5">
    <location>
        <begin position="97"/>
        <end position="194"/>
    </location>
</feature>
<dbReference type="Gene3D" id="3.55.40.20">
    <property type="entry name" value="Iron/manganese superoxide dismutase, C-terminal domain"/>
    <property type="match status" value="1"/>
</dbReference>
<dbReference type="InterPro" id="IPR050265">
    <property type="entry name" value="Fe/Mn_Superoxide_Dismutase"/>
</dbReference>
<keyword evidence="4 6" id="KW-0560">Oxidoreductase</keyword>
<protein>
    <recommendedName>
        <fullName evidence="2">superoxide dismutase</fullName>
        <ecNumber evidence="2">1.15.1.1</ecNumber>
    </recommendedName>
</protein>
<evidence type="ECO:0000256" key="1">
    <source>
        <dbReference type="ARBA" id="ARBA00008714"/>
    </source>
</evidence>
<sequence length="205" mass="23903">MKIIAKNYDFTKVKGLSMKQLTQHYKLYEGYVSKTNEIYNIINNTPKFMEGNQTYSKLRALLKGQSFALDGVKLHQLYFQNICLNNSEYNVPSMPYEILERLEKDFQGCERFVDLFTKSALSVRGWVVVALEPIDNKLHIYGCDAHDEGGIWNSIPILVLDVYEHAYMIDFGIDRKAYIDTFLKTINWDVVKRRLLKAEQLLKIT</sequence>
<dbReference type="InterPro" id="IPR001189">
    <property type="entry name" value="Mn/Fe_SOD"/>
</dbReference>
<dbReference type="InterPro" id="IPR036324">
    <property type="entry name" value="Mn/Fe_SOD_N_sf"/>
</dbReference>
<evidence type="ECO:0000256" key="3">
    <source>
        <dbReference type="ARBA" id="ARBA00022723"/>
    </source>
</evidence>
<dbReference type="PANTHER" id="PTHR11404">
    <property type="entry name" value="SUPEROXIDE DISMUTASE 2"/>
    <property type="match status" value="1"/>
</dbReference>
<dbReference type="SUPFAM" id="SSF46609">
    <property type="entry name" value="Fe,Mn superoxide dismutase (SOD), N-terminal domain"/>
    <property type="match status" value="1"/>
</dbReference>
<dbReference type="EMBL" id="JAUSWN010000009">
    <property type="protein sequence ID" value="MDQ0479523.1"/>
    <property type="molecule type" value="Genomic_DNA"/>
</dbReference>
<name>A0ABU0JR02_HATLI</name>
<keyword evidence="3" id="KW-0479">Metal-binding</keyword>
<proteinExistence type="inferred from homology"/>
<dbReference type="RefSeq" id="WP_307355546.1">
    <property type="nucleotide sequence ID" value="NZ_BAAACJ010000033.1"/>
</dbReference>
<keyword evidence="7" id="KW-1185">Reference proteome</keyword>
<evidence type="ECO:0000313" key="6">
    <source>
        <dbReference type="EMBL" id="MDQ0479523.1"/>
    </source>
</evidence>